<keyword evidence="2" id="KW-1185">Reference proteome</keyword>
<sequence>MWLGDFFKQSGQEFSFTRAQASRFAKQVADDFNPIHDTDAKRFCVPGDLLFALTLAQNGLSQTMDFTFADMVQEDVALRFCEDGNKVDVRDGNDKLYMSVARGGTQSHDAQLIEMLTRAYVAFSGHTFPHILVPLWREQQVMINPARPMVIYQSMHLQFDRLDIADLQLKPAGNSLTVDGKRGQAKVSFAFYDGETQVGRGEKCLVLSGLREFDEAAVEGVVAYYDERKARLG</sequence>
<dbReference type="Pfam" id="PF12119">
    <property type="entry name" value="DUF3581"/>
    <property type="match status" value="1"/>
</dbReference>
<reference evidence="1 2" key="1">
    <citation type="submission" date="2020-08" db="EMBL/GenBank/DDBJ databases">
        <title>Genomic Encyclopedia of Type Strains, Phase III (KMG-III): the genomes of soil and plant-associated and newly described type strains.</title>
        <authorList>
            <person name="Whitman W."/>
        </authorList>
    </citation>
    <scope>NUCLEOTIDE SEQUENCE [LARGE SCALE GENOMIC DNA]</scope>
    <source>
        <strain evidence="1 2">CECT 8571</strain>
    </source>
</reference>
<dbReference type="AlphaFoldDB" id="A0A839UQP9"/>
<evidence type="ECO:0000313" key="2">
    <source>
        <dbReference type="Proteomes" id="UP000559987"/>
    </source>
</evidence>
<dbReference type="EMBL" id="JACHXZ010000001">
    <property type="protein sequence ID" value="MBB3167737.1"/>
    <property type="molecule type" value="Genomic_DNA"/>
</dbReference>
<proteinExistence type="predicted"/>
<accession>A0A839UQP9</accession>
<evidence type="ECO:0008006" key="3">
    <source>
        <dbReference type="Google" id="ProtNLM"/>
    </source>
</evidence>
<gene>
    <name evidence="1" type="ORF">FHS30_000913</name>
</gene>
<dbReference type="InterPro" id="IPR021974">
    <property type="entry name" value="DUF3581"/>
</dbReference>
<name>A0A839UQP9_9GAMM</name>
<dbReference type="Proteomes" id="UP000559987">
    <property type="component" value="Unassembled WGS sequence"/>
</dbReference>
<protein>
    <recommendedName>
        <fullName evidence="3">DUF3581 domain-containing protein</fullName>
    </recommendedName>
</protein>
<organism evidence="1 2">
    <name type="scientific">Simiduia aestuariiviva</name>
    <dbReference type="NCBI Taxonomy" id="1510459"/>
    <lineage>
        <taxon>Bacteria</taxon>
        <taxon>Pseudomonadati</taxon>
        <taxon>Pseudomonadota</taxon>
        <taxon>Gammaproteobacteria</taxon>
        <taxon>Cellvibrionales</taxon>
        <taxon>Cellvibrionaceae</taxon>
        <taxon>Simiduia</taxon>
    </lineage>
</organism>
<evidence type="ECO:0000313" key="1">
    <source>
        <dbReference type="EMBL" id="MBB3167737.1"/>
    </source>
</evidence>
<dbReference type="RefSeq" id="WP_183908712.1">
    <property type="nucleotide sequence ID" value="NZ_JACHXZ010000001.1"/>
</dbReference>
<comment type="caution">
    <text evidence="1">The sequence shown here is derived from an EMBL/GenBank/DDBJ whole genome shotgun (WGS) entry which is preliminary data.</text>
</comment>